<dbReference type="EMBL" id="CAJVCH010525110">
    <property type="protein sequence ID" value="CAG7822012.1"/>
    <property type="molecule type" value="Genomic_DNA"/>
</dbReference>
<feature type="compositionally biased region" description="Basic and acidic residues" evidence="1">
    <location>
        <begin position="26"/>
        <end position="37"/>
    </location>
</feature>
<comment type="caution">
    <text evidence="2">The sequence shown here is derived from an EMBL/GenBank/DDBJ whole genome shotgun (WGS) entry which is preliminary data.</text>
</comment>
<evidence type="ECO:0000313" key="3">
    <source>
        <dbReference type="Proteomes" id="UP000708208"/>
    </source>
</evidence>
<dbReference type="Proteomes" id="UP000708208">
    <property type="component" value="Unassembled WGS sequence"/>
</dbReference>
<name>A0A8J2PBF2_9HEXA</name>
<reference evidence="2" key="1">
    <citation type="submission" date="2021-06" db="EMBL/GenBank/DDBJ databases">
        <authorList>
            <person name="Hodson N. C."/>
            <person name="Mongue J. A."/>
            <person name="Jaron S. K."/>
        </authorList>
    </citation>
    <scope>NUCLEOTIDE SEQUENCE</scope>
</reference>
<keyword evidence="3" id="KW-1185">Reference proteome</keyword>
<protein>
    <submittedName>
        <fullName evidence="2">Uncharacterized protein</fullName>
    </submittedName>
</protein>
<feature type="non-terminal residue" evidence="2">
    <location>
        <position position="37"/>
    </location>
</feature>
<organism evidence="2 3">
    <name type="scientific">Allacma fusca</name>
    <dbReference type="NCBI Taxonomy" id="39272"/>
    <lineage>
        <taxon>Eukaryota</taxon>
        <taxon>Metazoa</taxon>
        <taxon>Ecdysozoa</taxon>
        <taxon>Arthropoda</taxon>
        <taxon>Hexapoda</taxon>
        <taxon>Collembola</taxon>
        <taxon>Symphypleona</taxon>
        <taxon>Sminthuridae</taxon>
        <taxon>Allacma</taxon>
    </lineage>
</organism>
<accession>A0A8J2PBF2</accession>
<evidence type="ECO:0000256" key="1">
    <source>
        <dbReference type="SAM" id="MobiDB-lite"/>
    </source>
</evidence>
<sequence>MAFAAARMIRNQMDQKRPVAVHSRRPSKDDHSRSRSK</sequence>
<dbReference type="AlphaFoldDB" id="A0A8J2PBF2"/>
<proteinExistence type="predicted"/>
<evidence type="ECO:0000313" key="2">
    <source>
        <dbReference type="EMBL" id="CAG7822012.1"/>
    </source>
</evidence>
<feature type="region of interest" description="Disordered" evidence="1">
    <location>
        <begin position="1"/>
        <end position="37"/>
    </location>
</feature>
<gene>
    <name evidence="2" type="ORF">AFUS01_LOCUS32310</name>
</gene>